<reference evidence="2" key="1">
    <citation type="submission" date="2017-04" db="EMBL/GenBank/DDBJ databases">
        <authorList>
            <person name="Varghese N."/>
            <person name="Submissions S."/>
        </authorList>
    </citation>
    <scope>NUCLEOTIDE SEQUENCE [LARGE SCALE GENOMIC DNA]</scope>
    <source>
        <strain evidence="2">DSM 19835</strain>
    </source>
</reference>
<proteinExistence type="predicted"/>
<evidence type="ECO:0000313" key="1">
    <source>
        <dbReference type="EMBL" id="SMG17328.1"/>
    </source>
</evidence>
<gene>
    <name evidence="1" type="ORF">SAMN03080602_00966</name>
</gene>
<organism evidence="1 2">
    <name type="scientific">Arenibacter troitsensis</name>
    <dbReference type="NCBI Taxonomy" id="188872"/>
    <lineage>
        <taxon>Bacteria</taxon>
        <taxon>Pseudomonadati</taxon>
        <taxon>Bacteroidota</taxon>
        <taxon>Flavobacteriia</taxon>
        <taxon>Flavobacteriales</taxon>
        <taxon>Flavobacteriaceae</taxon>
        <taxon>Arenibacter</taxon>
    </lineage>
</organism>
<accession>A0A1X7IQU4</accession>
<keyword evidence="2" id="KW-1185">Reference proteome</keyword>
<protein>
    <submittedName>
        <fullName evidence="1">Uncharacterized protein</fullName>
    </submittedName>
</protein>
<dbReference type="Proteomes" id="UP000193420">
    <property type="component" value="Unassembled WGS sequence"/>
</dbReference>
<name>A0A1X7IQU4_9FLAO</name>
<dbReference type="RefSeq" id="WP_176225592.1">
    <property type="nucleotide sequence ID" value="NZ_FXAO01000002.1"/>
</dbReference>
<evidence type="ECO:0000313" key="2">
    <source>
        <dbReference type="Proteomes" id="UP000193420"/>
    </source>
</evidence>
<dbReference type="EMBL" id="FXAO01000002">
    <property type="protein sequence ID" value="SMG17328.1"/>
    <property type="molecule type" value="Genomic_DNA"/>
</dbReference>
<sequence>MKNFNEPTDAIIATARLAHLELMNGVYDYITPGKALEKGKWPFKLHIKLLALGSVD</sequence>
<dbReference type="AlphaFoldDB" id="A0A1X7IQU4"/>